<dbReference type="PIRSF" id="PIRSF020623">
    <property type="entry name" value="PaaX"/>
    <property type="match status" value="1"/>
</dbReference>
<dbReference type="PANTHER" id="PTHR30319:SF1">
    <property type="entry name" value="TRANSCRIPTIONAL REPRESSOR PAAX"/>
    <property type="match status" value="1"/>
</dbReference>
<dbReference type="AlphaFoldDB" id="A0A233RHU4"/>
<dbReference type="Gene3D" id="1.20.58.1460">
    <property type="match status" value="1"/>
</dbReference>
<protein>
    <submittedName>
        <fullName evidence="3">Phenylacetic acid degradation operon negative regulatory protein PaaX</fullName>
    </submittedName>
</protein>
<reference evidence="3 4" key="1">
    <citation type="submission" date="2017-08" db="EMBL/GenBank/DDBJ databases">
        <title>A Genome Sequence of Oceanimonas doudoroffii ATCC 27123T.</title>
        <authorList>
            <person name="Brennan M.A."/>
            <person name="Maclea K.S."/>
            <person name="Mcclelland W.D."/>
            <person name="Trachtenberg A.M."/>
        </authorList>
    </citation>
    <scope>NUCLEOTIDE SEQUENCE [LARGE SCALE GENOMIC DNA]</scope>
    <source>
        <strain evidence="3 4">ATCC 27123</strain>
    </source>
</reference>
<dbReference type="Pfam" id="PF08223">
    <property type="entry name" value="PaaX_C"/>
    <property type="match status" value="1"/>
</dbReference>
<dbReference type="PANTHER" id="PTHR30319">
    <property type="entry name" value="PHENYLACETIC ACID REGULATOR-RELATED TRANSCRIPTIONAL REPRESSOR"/>
    <property type="match status" value="1"/>
</dbReference>
<proteinExistence type="predicted"/>
<feature type="domain" description="Transcriptional repressor PaaX-like N-terminal" evidence="1">
    <location>
        <begin position="20"/>
        <end position="88"/>
    </location>
</feature>
<feature type="domain" description="Transcriptional repressor PaaX-like C-terminal" evidence="2">
    <location>
        <begin position="193"/>
        <end position="281"/>
    </location>
</feature>
<comment type="caution">
    <text evidence="3">The sequence shown here is derived from an EMBL/GenBank/DDBJ whole genome shotgun (WGS) entry which is preliminary data.</text>
</comment>
<dbReference type="InterPro" id="IPR012906">
    <property type="entry name" value="PaaX-like_N"/>
</dbReference>
<dbReference type="Gene3D" id="1.10.10.10">
    <property type="entry name" value="Winged helix-like DNA-binding domain superfamily/Winged helix DNA-binding domain"/>
    <property type="match status" value="1"/>
</dbReference>
<gene>
    <name evidence="3" type="primary">paaX</name>
    <name evidence="3" type="ORF">B6S08_05525</name>
</gene>
<organism evidence="3 4">
    <name type="scientific">Oceanimonas doudoroffii</name>
    <dbReference type="NCBI Taxonomy" id="84158"/>
    <lineage>
        <taxon>Bacteria</taxon>
        <taxon>Pseudomonadati</taxon>
        <taxon>Pseudomonadota</taxon>
        <taxon>Gammaproteobacteria</taxon>
        <taxon>Aeromonadales</taxon>
        <taxon>Aeromonadaceae</taxon>
        <taxon>Oceanimonas</taxon>
    </lineage>
</organism>
<dbReference type="Proteomes" id="UP000242757">
    <property type="component" value="Unassembled WGS sequence"/>
</dbReference>
<evidence type="ECO:0000313" key="3">
    <source>
        <dbReference type="EMBL" id="OXY82963.1"/>
    </source>
</evidence>
<evidence type="ECO:0000259" key="1">
    <source>
        <dbReference type="Pfam" id="PF07848"/>
    </source>
</evidence>
<dbReference type="NCBIfam" id="TIGR02277">
    <property type="entry name" value="PaaX_trns_reg"/>
    <property type="match status" value="1"/>
</dbReference>
<dbReference type="InterPro" id="IPR011965">
    <property type="entry name" value="PaaX_trns_reg"/>
</dbReference>
<evidence type="ECO:0000259" key="2">
    <source>
        <dbReference type="Pfam" id="PF08223"/>
    </source>
</evidence>
<dbReference type="Pfam" id="PF07848">
    <property type="entry name" value="PaaX"/>
    <property type="match status" value="1"/>
</dbReference>
<sequence>METRLSPLVQQALDHETVSGTSLIMSIFGDAISHRGACISLASLIDMVADFGFNERFVRTSVFRLGKDGWLSSERIGRLSFYRMTEQGFRRLREAENRIYVMEQKPWDGYWDLVLLSSVELEAKAQLKKELGWLGCAAIAPNLMGFPGLEQRRLRQLLIDLDMGEQVVVFRAQTQDLGLGVAPPLSRMISANWPLDEIRQRYEEFLALYRPMLGQLEDGEALDPMLAFQLRILLVHHYRRIQLRDPMLPAELLPADWPGMAARTLCANIYNLLYPTAEEYIWHKGRTAEGPLPPADAAFYQRFGGLRRHAQTADVSA</sequence>
<dbReference type="EMBL" id="NBIM01000001">
    <property type="protein sequence ID" value="OXY82963.1"/>
    <property type="molecule type" value="Genomic_DNA"/>
</dbReference>
<evidence type="ECO:0000313" key="4">
    <source>
        <dbReference type="Proteomes" id="UP000242757"/>
    </source>
</evidence>
<keyword evidence="4" id="KW-1185">Reference proteome</keyword>
<accession>A0A233RHU4</accession>
<dbReference type="GO" id="GO:0006351">
    <property type="term" value="P:DNA-templated transcription"/>
    <property type="evidence" value="ECO:0007669"/>
    <property type="project" value="InterPro"/>
</dbReference>
<dbReference type="InterPro" id="IPR036388">
    <property type="entry name" value="WH-like_DNA-bd_sf"/>
</dbReference>
<name>A0A233RHU4_9GAMM</name>
<dbReference type="RefSeq" id="WP_094199740.1">
    <property type="nucleotide sequence ID" value="NZ_NBIM01000001.1"/>
</dbReference>
<dbReference type="OrthoDB" id="2270427at2"/>
<dbReference type="InterPro" id="IPR013225">
    <property type="entry name" value="PaaX_C"/>
</dbReference>